<keyword evidence="2" id="KW-1185">Reference proteome</keyword>
<proteinExistence type="predicted"/>
<protein>
    <submittedName>
        <fullName evidence="1">Uncharacterized protein</fullName>
    </submittedName>
</protein>
<accession>A0AAD6Z5H4</accession>
<evidence type="ECO:0000313" key="2">
    <source>
        <dbReference type="Proteomes" id="UP001218218"/>
    </source>
</evidence>
<feature type="non-terminal residue" evidence="1">
    <location>
        <position position="1"/>
    </location>
</feature>
<organism evidence="1 2">
    <name type="scientific">Mycena albidolilacea</name>
    <dbReference type="NCBI Taxonomy" id="1033008"/>
    <lineage>
        <taxon>Eukaryota</taxon>
        <taxon>Fungi</taxon>
        <taxon>Dikarya</taxon>
        <taxon>Basidiomycota</taxon>
        <taxon>Agaricomycotina</taxon>
        <taxon>Agaricomycetes</taxon>
        <taxon>Agaricomycetidae</taxon>
        <taxon>Agaricales</taxon>
        <taxon>Marasmiineae</taxon>
        <taxon>Mycenaceae</taxon>
        <taxon>Mycena</taxon>
    </lineage>
</organism>
<reference evidence="1" key="1">
    <citation type="submission" date="2023-03" db="EMBL/GenBank/DDBJ databases">
        <title>Massive genome expansion in bonnet fungi (Mycena s.s.) driven by repeated elements and novel gene families across ecological guilds.</title>
        <authorList>
            <consortium name="Lawrence Berkeley National Laboratory"/>
            <person name="Harder C.B."/>
            <person name="Miyauchi S."/>
            <person name="Viragh M."/>
            <person name="Kuo A."/>
            <person name="Thoen E."/>
            <person name="Andreopoulos B."/>
            <person name="Lu D."/>
            <person name="Skrede I."/>
            <person name="Drula E."/>
            <person name="Henrissat B."/>
            <person name="Morin E."/>
            <person name="Kohler A."/>
            <person name="Barry K."/>
            <person name="LaButti K."/>
            <person name="Morin E."/>
            <person name="Salamov A."/>
            <person name="Lipzen A."/>
            <person name="Mereny Z."/>
            <person name="Hegedus B."/>
            <person name="Baldrian P."/>
            <person name="Stursova M."/>
            <person name="Weitz H."/>
            <person name="Taylor A."/>
            <person name="Grigoriev I.V."/>
            <person name="Nagy L.G."/>
            <person name="Martin F."/>
            <person name="Kauserud H."/>
        </authorList>
    </citation>
    <scope>NUCLEOTIDE SEQUENCE</scope>
    <source>
        <strain evidence="1">CBHHK002</strain>
    </source>
</reference>
<dbReference type="AlphaFoldDB" id="A0AAD6Z5H4"/>
<sequence length="50" mass="5783">QGINLLNITLAIQWRATCDMCTLWQHFGHSAQDPRCEAIALFLVEPMYFD</sequence>
<comment type="caution">
    <text evidence="1">The sequence shown here is derived from an EMBL/GenBank/DDBJ whole genome shotgun (WGS) entry which is preliminary data.</text>
</comment>
<dbReference type="EMBL" id="JARIHO010000084">
    <property type="protein sequence ID" value="KAJ7308703.1"/>
    <property type="molecule type" value="Genomic_DNA"/>
</dbReference>
<evidence type="ECO:0000313" key="1">
    <source>
        <dbReference type="EMBL" id="KAJ7308703.1"/>
    </source>
</evidence>
<name>A0AAD6Z5H4_9AGAR</name>
<feature type="non-terminal residue" evidence="1">
    <location>
        <position position="50"/>
    </location>
</feature>
<dbReference type="Proteomes" id="UP001218218">
    <property type="component" value="Unassembled WGS sequence"/>
</dbReference>
<gene>
    <name evidence="1" type="ORF">DFH08DRAFT_630396</name>
</gene>